<gene>
    <name evidence="1" type="ORF">UFOVP520_27</name>
</gene>
<protein>
    <submittedName>
        <fullName evidence="1">Uncharacterized protein</fullName>
    </submittedName>
</protein>
<accession>A0A6J5MNQ8</accession>
<sequence length="54" mass="6357">MLENPTKQIKIDCATYHDLNFSLEVNKNRILMNDGSSKSAYIQTKKIKDYFLFQ</sequence>
<organism evidence="1">
    <name type="scientific">uncultured Caudovirales phage</name>
    <dbReference type="NCBI Taxonomy" id="2100421"/>
    <lineage>
        <taxon>Viruses</taxon>
        <taxon>Duplodnaviria</taxon>
        <taxon>Heunggongvirae</taxon>
        <taxon>Uroviricota</taxon>
        <taxon>Caudoviricetes</taxon>
        <taxon>Peduoviridae</taxon>
        <taxon>Maltschvirus</taxon>
        <taxon>Maltschvirus maltsch</taxon>
    </lineage>
</organism>
<name>A0A6J5MNQ8_9CAUD</name>
<proteinExistence type="predicted"/>
<dbReference type="EMBL" id="LR796495">
    <property type="protein sequence ID" value="CAB4148248.1"/>
    <property type="molecule type" value="Genomic_DNA"/>
</dbReference>
<evidence type="ECO:0000313" key="1">
    <source>
        <dbReference type="EMBL" id="CAB4148248.1"/>
    </source>
</evidence>
<reference evidence="1" key="1">
    <citation type="submission" date="2020-04" db="EMBL/GenBank/DDBJ databases">
        <authorList>
            <person name="Chiriac C."/>
            <person name="Salcher M."/>
            <person name="Ghai R."/>
            <person name="Kavagutti S V."/>
        </authorList>
    </citation>
    <scope>NUCLEOTIDE SEQUENCE</scope>
</reference>